<dbReference type="AlphaFoldDB" id="A0A8E3SDA5"/>
<proteinExistence type="predicted"/>
<reference evidence="1" key="1">
    <citation type="submission" date="2017-06" db="EMBL/GenBank/DDBJ databases">
        <title>Genome sequencing of pathogenic and non-pathogenic strains within Bisgaard taxon 40.</title>
        <authorList>
            <person name="Ladner J.T."/>
            <person name="Lovett S.P."/>
            <person name="Koroleva G."/>
            <person name="Lorch J.M."/>
        </authorList>
    </citation>
    <scope>NUCLEOTIDE SEQUENCE</scope>
    <source>
        <strain evidence="1">27576-1-I1</strain>
    </source>
</reference>
<gene>
    <name evidence="1" type="ORF">CEP48_07335</name>
</gene>
<sequence>MSLQTQLLYSNTWTVRISDPGEEGTFNHLFETTKVNLIAKKETNSSNWHYYFTRQIEDKIEQYQEFTQLDDLFKFLGDFLDPVSLGQIGVKVGQLLV</sequence>
<name>A0A8E3SDA5_9PAST</name>
<dbReference type="EMBL" id="CP022011">
    <property type="protein sequence ID" value="QDJ15246.1"/>
    <property type="molecule type" value="Genomic_DNA"/>
</dbReference>
<dbReference type="InterPro" id="IPR035318">
    <property type="entry name" value="DUF5377"/>
</dbReference>
<protein>
    <submittedName>
        <fullName evidence="1">Dithiol-disulfide isomerase</fullName>
    </submittedName>
</protein>
<evidence type="ECO:0000313" key="2">
    <source>
        <dbReference type="Proteomes" id="UP000955338"/>
    </source>
</evidence>
<accession>A0A8E3SDA5</accession>
<keyword evidence="2" id="KW-1185">Reference proteome</keyword>
<dbReference type="Pfam" id="PF17347">
    <property type="entry name" value="DUF5377"/>
    <property type="match status" value="1"/>
</dbReference>
<keyword evidence="1" id="KW-0413">Isomerase</keyword>
<organism evidence="1 2">
    <name type="scientific">Mergibacter septicus</name>
    <dbReference type="NCBI Taxonomy" id="221402"/>
    <lineage>
        <taxon>Bacteria</taxon>
        <taxon>Pseudomonadati</taxon>
        <taxon>Pseudomonadota</taxon>
        <taxon>Gammaproteobacteria</taxon>
        <taxon>Pasteurellales</taxon>
        <taxon>Pasteurellaceae</taxon>
        <taxon>Mergibacter</taxon>
    </lineage>
</organism>
<dbReference type="RefSeq" id="WP_261920242.1">
    <property type="nucleotide sequence ID" value="NZ_CP022011.1"/>
</dbReference>
<dbReference type="Proteomes" id="UP000955338">
    <property type="component" value="Chromosome"/>
</dbReference>
<evidence type="ECO:0000313" key="1">
    <source>
        <dbReference type="EMBL" id="QDJ15246.1"/>
    </source>
</evidence>
<dbReference type="GO" id="GO:0016853">
    <property type="term" value="F:isomerase activity"/>
    <property type="evidence" value="ECO:0007669"/>
    <property type="project" value="UniProtKB-KW"/>
</dbReference>